<sequence length="83" mass="8795">MHFVPTILILLSAVAATQAVAARDMRIIMNMPTRILTLEFSQAPFEGNDDPAKTNCDSAGGILAVDTVNTTLAISREFASNGS</sequence>
<dbReference type="AlphaFoldDB" id="A0A1E1KXX4"/>
<protein>
    <submittedName>
        <fullName evidence="2">Uncharacterized protein</fullName>
    </submittedName>
</protein>
<name>A0A1E1KXX4_9HELO</name>
<reference evidence="3" key="1">
    <citation type="submission" date="2016-03" db="EMBL/GenBank/DDBJ databases">
        <authorList>
            <person name="Guldener U."/>
        </authorList>
    </citation>
    <scope>NUCLEOTIDE SEQUENCE [LARGE SCALE GENOMIC DNA]</scope>
    <source>
        <strain evidence="3">04CH-RAC-A.6.1</strain>
    </source>
</reference>
<proteinExistence type="predicted"/>
<keyword evidence="3" id="KW-1185">Reference proteome</keyword>
<gene>
    <name evidence="2" type="ORF">RAG0_09965</name>
</gene>
<evidence type="ECO:0000256" key="1">
    <source>
        <dbReference type="SAM" id="SignalP"/>
    </source>
</evidence>
<dbReference type="EMBL" id="FJUX01000059">
    <property type="protein sequence ID" value="CZT03096.1"/>
    <property type="molecule type" value="Genomic_DNA"/>
</dbReference>
<evidence type="ECO:0000313" key="2">
    <source>
        <dbReference type="EMBL" id="CZT03096.1"/>
    </source>
</evidence>
<accession>A0A1E1KXX4</accession>
<evidence type="ECO:0000313" key="3">
    <source>
        <dbReference type="Proteomes" id="UP000178912"/>
    </source>
</evidence>
<organism evidence="2 3">
    <name type="scientific">Rhynchosporium agropyri</name>
    <dbReference type="NCBI Taxonomy" id="914238"/>
    <lineage>
        <taxon>Eukaryota</taxon>
        <taxon>Fungi</taxon>
        <taxon>Dikarya</taxon>
        <taxon>Ascomycota</taxon>
        <taxon>Pezizomycotina</taxon>
        <taxon>Leotiomycetes</taxon>
        <taxon>Helotiales</taxon>
        <taxon>Ploettnerulaceae</taxon>
        <taxon>Rhynchosporium</taxon>
    </lineage>
</organism>
<dbReference type="Proteomes" id="UP000178912">
    <property type="component" value="Unassembled WGS sequence"/>
</dbReference>
<feature type="signal peptide" evidence="1">
    <location>
        <begin position="1"/>
        <end position="22"/>
    </location>
</feature>
<feature type="chain" id="PRO_5009446526" evidence="1">
    <location>
        <begin position="23"/>
        <end position="83"/>
    </location>
</feature>
<keyword evidence="1" id="KW-0732">Signal</keyword>